<dbReference type="GO" id="GO:0009279">
    <property type="term" value="C:cell outer membrane"/>
    <property type="evidence" value="ECO:0007669"/>
    <property type="project" value="UniProtKB-SubCell"/>
</dbReference>
<dbReference type="Pfam" id="PF00593">
    <property type="entry name" value="TonB_dep_Rec_b-barrel"/>
    <property type="match status" value="1"/>
</dbReference>
<dbReference type="PROSITE" id="PS52016">
    <property type="entry name" value="TONB_DEPENDENT_REC_3"/>
    <property type="match status" value="1"/>
</dbReference>
<feature type="domain" description="TonB-dependent receptor-like beta-barrel" evidence="11">
    <location>
        <begin position="290"/>
        <end position="711"/>
    </location>
</feature>
<dbReference type="PANTHER" id="PTHR30069:SF29">
    <property type="entry name" value="HEMOGLOBIN AND HEMOGLOBIN-HAPTOGLOBIN-BINDING PROTEIN 1-RELATED"/>
    <property type="match status" value="1"/>
</dbReference>
<evidence type="ECO:0000256" key="4">
    <source>
        <dbReference type="ARBA" id="ARBA00022692"/>
    </source>
</evidence>
<dbReference type="GO" id="GO:0044718">
    <property type="term" value="P:siderophore transmembrane transport"/>
    <property type="evidence" value="ECO:0007669"/>
    <property type="project" value="TreeGrafter"/>
</dbReference>
<proteinExistence type="inferred from homology"/>
<keyword evidence="3 10" id="KW-1134">Transmembrane beta strand</keyword>
<dbReference type="InterPro" id="IPR036942">
    <property type="entry name" value="Beta-barrel_TonB_sf"/>
</dbReference>
<evidence type="ECO:0000256" key="10">
    <source>
        <dbReference type="PROSITE-ProRule" id="PRU01360"/>
    </source>
</evidence>
<keyword evidence="4 10" id="KW-0812">Transmembrane</keyword>
<evidence type="ECO:0000256" key="9">
    <source>
        <dbReference type="ARBA" id="ARBA00023237"/>
    </source>
</evidence>
<evidence type="ECO:0000256" key="1">
    <source>
        <dbReference type="ARBA" id="ARBA00004571"/>
    </source>
</evidence>
<keyword evidence="9 10" id="KW-0998">Cell outer membrane</keyword>
<dbReference type="SUPFAM" id="SSF49478">
    <property type="entry name" value="Cna protein B-type domain"/>
    <property type="match status" value="1"/>
</dbReference>
<comment type="subcellular location">
    <subcellularLocation>
        <location evidence="1 10">Cell outer membrane</location>
        <topology evidence="1 10">Multi-pass membrane protein</topology>
    </subcellularLocation>
</comment>
<dbReference type="PANTHER" id="PTHR30069">
    <property type="entry name" value="TONB-DEPENDENT OUTER MEMBRANE RECEPTOR"/>
    <property type="match status" value="1"/>
</dbReference>
<evidence type="ECO:0000256" key="2">
    <source>
        <dbReference type="ARBA" id="ARBA00022448"/>
    </source>
</evidence>
<reference evidence="12" key="2">
    <citation type="journal article" date="2005" name="J. Bacteriol.">
        <title>MtdC, a novel class of methylene tetrahydromethanopterin dehydrogenases.</title>
        <authorList>
            <person name="Vorholt J.A."/>
            <person name="Kalyuzhnaya M.G."/>
            <person name="Hagemeier C.H."/>
            <person name="Lidstrom M.E."/>
            <person name="Chistoserdova L."/>
        </authorList>
    </citation>
    <scope>NUCLEOTIDE SEQUENCE</scope>
</reference>
<dbReference type="Gene3D" id="2.40.170.20">
    <property type="entry name" value="TonB-dependent receptor, beta-barrel domain"/>
    <property type="match status" value="1"/>
</dbReference>
<protein>
    <recommendedName>
        <fullName evidence="11">TonB-dependent receptor-like beta-barrel domain-containing protein</fullName>
    </recommendedName>
</protein>
<comment type="similarity">
    <text evidence="10">Belongs to the TonB-dependent receptor family.</text>
</comment>
<keyword evidence="6" id="KW-0798">TonB box</keyword>
<dbReference type="GO" id="GO:0015344">
    <property type="term" value="F:siderophore uptake transmembrane transporter activity"/>
    <property type="evidence" value="ECO:0007669"/>
    <property type="project" value="TreeGrafter"/>
</dbReference>
<dbReference type="InterPro" id="IPR000531">
    <property type="entry name" value="Beta-barrel_TonB"/>
</dbReference>
<organism evidence="12">
    <name type="scientific">uncultured bacterium BAC10-4</name>
    <dbReference type="NCBI Taxonomy" id="333425"/>
    <lineage>
        <taxon>Bacteria</taxon>
        <taxon>environmental samples</taxon>
    </lineage>
</organism>
<evidence type="ECO:0000256" key="5">
    <source>
        <dbReference type="ARBA" id="ARBA00022729"/>
    </source>
</evidence>
<reference evidence="12" key="1">
    <citation type="journal article" date="2005" name="Appl. Environ. Microbiol.">
        <title>Highly divergent genes for methanopterin-linked C1 transfer reactions in Lake Washington, assessed via metagenomic analysis and mRNA detection.</title>
        <authorList>
            <person name="Kalyuzhnaya M.G."/>
            <person name="Bowerman S."/>
            <person name="Nercessian O."/>
            <person name="Lidstrom M.E."/>
            <person name="Chistoserdova L."/>
        </authorList>
    </citation>
    <scope>NUCLEOTIDE SEQUENCE</scope>
</reference>
<dbReference type="SUPFAM" id="SSF56935">
    <property type="entry name" value="Porins"/>
    <property type="match status" value="1"/>
</dbReference>
<keyword evidence="8" id="KW-0675">Receptor</keyword>
<keyword evidence="7 10" id="KW-0472">Membrane</keyword>
<accession>Q4JIT9</accession>
<keyword evidence="5" id="KW-0732">Signal</keyword>
<evidence type="ECO:0000256" key="7">
    <source>
        <dbReference type="ARBA" id="ARBA00023136"/>
    </source>
</evidence>
<dbReference type="EMBL" id="DQ084247">
    <property type="protein sequence ID" value="AAY96672.1"/>
    <property type="molecule type" value="Genomic_DNA"/>
</dbReference>
<sequence>MRNAQVALLDPLGQKIATVASDDEGRFRMRSVAPGVYQLGAAAPALRSPSHRLSVRDGLPIEIELRLSPQLSESVGVATEGNNSGGSSGTTLAGEAVRRAATPLRGGALRAAVAATPGWTSEDNGLIHYRGVDDGLLFVLDGIPVYERLDAQFGVGFDPVNVRSVRVLSGYVPPQFGLRSGGVIEVRSEAGSIDSWSGILETGVGGHRGQALSGLLQGPTGRNASLTLSLGGERSRRFLDPVSLDNLHNQGSTGGGQAEFIWAPGPSVVSLRAGHARSSFDVPHDEEQEAAGQDQRQKLDQTFGTLNWQRSWSSAVVSQLALFGRFTNGRLLGSASDTPLFSQADREQDRLGLLAALAYERGRHRLKGGFEASRLRLHESFGFFVTDPDAGEGAGLSENVLEHHANDPFDFEGSVRRPIYSFYVQDSWRPADRLTVDLGLRYDRSHLLLRESQWSPRLGVSYRFGQATFRASLNRFFQPPQTEFLLLSSSPDAQELSPFADELGAGGAEIRAERQTAIEAGCELWLGAALRADITVWQRRIQNQGDPNVFLGTTIIFPNSVDRGRAKGLDVRVELPRRAGLSGFLTYTLSKIDQFGPINGGLFLEEEIIEIGPGTKFTPDHDQRHALSGQLSYENERRGLWVAVGGRYRSGTPLEVSEEGLVKLVERPGADLVDLEQQRVKPYAVFDVQAGQRLIRRKRFELSARASVLNLSDARYAFNFGNPFSGTHFGAPRGARLDLRLALR</sequence>
<dbReference type="AlphaFoldDB" id="Q4JIT9"/>
<evidence type="ECO:0000313" key="12">
    <source>
        <dbReference type="EMBL" id="AAY96672.1"/>
    </source>
</evidence>
<dbReference type="InterPro" id="IPR039426">
    <property type="entry name" value="TonB-dep_rcpt-like"/>
</dbReference>
<evidence type="ECO:0000256" key="8">
    <source>
        <dbReference type="ARBA" id="ARBA00023170"/>
    </source>
</evidence>
<evidence type="ECO:0000256" key="6">
    <source>
        <dbReference type="ARBA" id="ARBA00023077"/>
    </source>
</evidence>
<evidence type="ECO:0000259" key="11">
    <source>
        <dbReference type="Pfam" id="PF00593"/>
    </source>
</evidence>
<keyword evidence="2 10" id="KW-0813">Transport</keyword>
<evidence type="ECO:0000256" key="3">
    <source>
        <dbReference type="ARBA" id="ARBA00022452"/>
    </source>
</evidence>
<name>Q4JIT9_9BACT</name>